<reference evidence="2 3" key="1">
    <citation type="submission" date="2021-12" db="EMBL/GenBank/DDBJ databases">
        <title>Genome sequencing of bacteria with rrn-lacking chromosome and rrn-plasmid.</title>
        <authorList>
            <person name="Anda M."/>
            <person name="Iwasaki W."/>
        </authorList>
    </citation>
    <scope>NUCLEOTIDE SEQUENCE [LARGE SCALE GENOMIC DNA]</scope>
    <source>
        <strain evidence="2 3">DSM 100852</strain>
        <plasmid evidence="2 3">pFA1</plasmid>
    </source>
</reference>
<proteinExistence type="predicted"/>
<organism evidence="2 3">
    <name type="scientific">Fulvitalea axinellae</name>
    <dbReference type="NCBI Taxonomy" id="1182444"/>
    <lineage>
        <taxon>Bacteria</taxon>
        <taxon>Pseudomonadati</taxon>
        <taxon>Bacteroidota</taxon>
        <taxon>Cytophagia</taxon>
        <taxon>Cytophagales</taxon>
        <taxon>Persicobacteraceae</taxon>
        <taxon>Fulvitalea</taxon>
    </lineage>
</organism>
<accession>A0AAU9CHV3</accession>
<feature type="domain" description="DUF4136" evidence="1">
    <location>
        <begin position="41"/>
        <end position="243"/>
    </location>
</feature>
<sequence length="249" mass="29325">MFNHPKLSFLFAVLMAAALWGCYPDDDRSIAETEVTLTYYDTDFEKDNGFQKYSTFTIRDSVALIKDKDNIIDSTEFYAPGGPSEQLIDSMRQHFIRRGYIEVDRDENPDFAVNATAIATKNVVVGYYPWWNPFYPWYWDWYGGWFPGYTGWYPWYPGYAYSYRTGFLMFEVVDGESMRSYESWHDDNPVIGIQDYQNLELPESARLKFRWQANINGLISTDEEYTLKLAFRGIDEAFEQSPYLAKERK</sequence>
<dbReference type="EMBL" id="AP025315">
    <property type="protein sequence ID" value="BDD11736.1"/>
    <property type="molecule type" value="Genomic_DNA"/>
</dbReference>
<name>A0AAU9CHV3_9BACT</name>
<dbReference type="KEGG" id="fax:FUAX_41680"/>
<geneLocation type="plasmid" evidence="2 3">
    <name>pFA1</name>
</geneLocation>
<protein>
    <recommendedName>
        <fullName evidence="1">DUF4136 domain-containing protein</fullName>
    </recommendedName>
</protein>
<dbReference type="Proteomes" id="UP001348817">
    <property type="component" value="Plasmid pFA1"/>
</dbReference>
<keyword evidence="2" id="KW-0614">Plasmid</keyword>
<keyword evidence="3" id="KW-1185">Reference proteome</keyword>
<evidence type="ECO:0000259" key="1">
    <source>
        <dbReference type="Pfam" id="PF13590"/>
    </source>
</evidence>
<evidence type="ECO:0000313" key="3">
    <source>
        <dbReference type="Proteomes" id="UP001348817"/>
    </source>
</evidence>
<gene>
    <name evidence="2" type="ORF">FUAX_41680</name>
</gene>
<evidence type="ECO:0000313" key="2">
    <source>
        <dbReference type="EMBL" id="BDD11736.1"/>
    </source>
</evidence>
<dbReference type="Gene3D" id="3.30.160.670">
    <property type="match status" value="1"/>
</dbReference>
<dbReference type="InterPro" id="IPR025411">
    <property type="entry name" value="DUF4136"/>
</dbReference>
<dbReference type="AlphaFoldDB" id="A0AAU9CHV3"/>
<dbReference type="RefSeq" id="WP_338394849.1">
    <property type="nucleotide sequence ID" value="NZ_AP025315.1"/>
</dbReference>
<dbReference type="Pfam" id="PF13590">
    <property type="entry name" value="DUF4136"/>
    <property type="match status" value="1"/>
</dbReference>